<comment type="caution">
    <text evidence="2">The sequence shown here is derived from an EMBL/GenBank/DDBJ whole genome shotgun (WGS) entry which is preliminary data.</text>
</comment>
<evidence type="ECO:0000313" key="3">
    <source>
        <dbReference type="Proteomes" id="UP000609531"/>
    </source>
</evidence>
<organism evidence="2 3">
    <name type="scientific">Acuticoccus mangrovi</name>
    <dbReference type="NCBI Taxonomy" id="2796142"/>
    <lineage>
        <taxon>Bacteria</taxon>
        <taxon>Pseudomonadati</taxon>
        <taxon>Pseudomonadota</taxon>
        <taxon>Alphaproteobacteria</taxon>
        <taxon>Hyphomicrobiales</taxon>
        <taxon>Amorphaceae</taxon>
        <taxon>Acuticoccus</taxon>
    </lineage>
</organism>
<keyword evidence="3" id="KW-1185">Reference proteome</keyword>
<reference evidence="2" key="1">
    <citation type="submission" date="2020-12" db="EMBL/GenBank/DDBJ databases">
        <title>Bacterial taxonomy.</title>
        <authorList>
            <person name="Pan X."/>
        </authorList>
    </citation>
    <scope>NUCLEOTIDE SEQUENCE</scope>
    <source>
        <strain evidence="2">B2012</strain>
    </source>
</reference>
<feature type="region of interest" description="Disordered" evidence="1">
    <location>
        <begin position="1"/>
        <end position="23"/>
    </location>
</feature>
<feature type="compositionally biased region" description="Basic and acidic residues" evidence="1">
    <location>
        <begin position="9"/>
        <end position="23"/>
    </location>
</feature>
<gene>
    <name evidence="2" type="ORF">JCR33_07220</name>
</gene>
<dbReference type="RefSeq" id="WP_198881364.1">
    <property type="nucleotide sequence ID" value="NZ_JAEKJA010000005.1"/>
</dbReference>
<name>A0A934IP40_9HYPH</name>
<dbReference type="EMBL" id="JAEKJA010000005">
    <property type="protein sequence ID" value="MBJ3775470.1"/>
    <property type="molecule type" value="Genomic_DNA"/>
</dbReference>
<accession>A0A934IP40</accession>
<dbReference type="Proteomes" id="UP000609531">
    <property type="component" value="Unassembled WGS sequence"/>
</dbReference>
<protein>
    <submittedName>
        <fullName evidence="2">Uncharacterized protein</fullName>
    </submittedName>
</protein>
<evidence type="ECO:0000256" key="1">
    <source>
        <dbReference type="SAM" id="MobiDB-lite"/>
    </source>
</evidence>
<proteinExistence type="predicted"/>
<evidence type="ECO:0000313" key="2">
    <source>
        <dbReference type="EMBL" id="MBJ3775470.1"/>
    </source>
</evidence>
<sequence>MAQTNDAETNGRDPLQDLHRGRLTQDEAERLTRAIESDPRLEAEYRLVAALGETDGAHSAFPGELGWARLQQALARETPQRSGVNVWQRSVSVWQAAACLLLAVAGWQLAVAPYLAGRGVAPGYVTATGETGPAPHGPALRVAFVPEASEAAIRTLLRESGATIVDGPTAVGLYTLAFEDEEARKAALDRLVGNPTVIDFVEAQ</sequence>
<dbReference type="AlphaFoldDB" id="A0A934IP40"/>